<protein>
    <submittedName>
        <fullName evidence="2">Uncharacterized protein</fullName>
    </submittedName>
</protein>
<dbReference type="WBParaSite" id="ES5_v2.g25021.t1">
    <property type="protein sequence ID" value="ES5_v2.g25021.t1"/>
    <property type="gene ID" value="ES5_v2.g25021"/>
</dbReference>
<name>A0AC34G5V0_9BILA</name>
<reference evidence="2" key="1">
    <citation type="submission" date="2022-11" db="UniProtKB">
        <authorList>
            <consortium name="WormBaseParasite"/>
        </authorList>
    </citation>
    <scope>IDENTIFICATION</scope>
</reference>
<evidence type="ECO:0000313" key="2">
    <source>
        <dbReference type="WBParaSite" id="ES5_v2.g25021.t1"/>
    </source>
</evidence>
<proteinExistence type="predicted"/>
<accession>A0AC34G5V0</accession>
<evidence type="ECO:0000313" key="1">
    <source>
        <dbReference type="Proteomes" id="UP000887579"/>
    </source>
</evidence>
<organism evidence="1 2">
    <name type="scientific">Panagrolaimus sp. ES5</name>
    <dbReference type="NCBI Taxonomy" id="591445"/>
    <lineage>
        <taxon>Eukaryota</taxon>
        <taxon>Metazoa</taxon>
        <taxon>Ecdysozoa</taxon>
        <taxon>Nematoda</taxon>
        <taxon>Chromadorea</taxon>
        <taxon>Rhabditida</taxon>
        <taxon>Tylenchina</taxon>
        <taxon>Panagrolaimomorpha</taxon>
        <taxon>Panagrolaimoidea</taxon>
        <taxon>Panagrolaimidae</taxon>
        <taxon>Panagrolaimus</taxon>
    </lineage>
</organism>
<sequence length="230" mass="26554">MPKLNKSQNIPTVETDTVTKELIENLNIYIAQNNLDNMSNVEKYDEIEQLRKQLQQRNKNFDGFEISAINYASAIAGGAKAVVDQKRITRNISTKISKETGYSKDSLLYSGIPYGKREKFAAKNISKKRSEEIAEFNEDFQKQLNVKHILLKKYSEKSGILEENRPQRNRRNGKAAAATVKFITKTPENKFQIDPLNFDVIQEKYYDLLVENMDQKVTKAIPFNIDDNFY</sequence>
<dbReference type="Proteomes" id="UP000887579">
    <property type="component" value="Unplaced"/>
</dbReference>